<dbReference type="AlphaFoldDB" id="A0A4S4C2M5"/>
<proteinExistence type="predicted"/>
<accession>A0A4S4C2M5</accession>
<dbReference type="OrthoDB" id="2649829at2"/>
<keyword evidence="3" id="KW-1185">Reference proteome</keyword>
<sequence length="87" mass="10172">MLGRTSKRKRSSADEARAQLREEIRQARKEREVAQCLFENAMEFERIDHAIYTLEAAEKRLDILLREAKQVWGDSGEDGYSMQRVSL</sequence>
<protein>
    <submittedName>
        <fullName evidence="2">DUF2508 family protein</fullName>
    </submittedName>
</protein>
<evidence type="ECO:0000313" key="2">
    <source>
        <dbReference type="EMBL" id="THF81769.1"/>
    </source>
</evidence>
<name>A0A4S4C2M5_9BACL</name>
<organism evidence="2 3">
    <name type="scientific">Cohnella fermenti</name>
    <dbReference type="NCBI Taxonomy" id="2565925"/>
    <lineage>
        <taxon>Bacteria</taxon>
        <taxon>Bacillati</taxon>
        <taxon>Bacillota</taxon>
        <taxon>Bacilli</taxon>
        <taxon>Bacillales</taxon>
        <taxon>Paenibacillaceae</taxon>
        <taxon>Cohnella</taxon>
    </lineage>
</organism>
<comment type="caution">
    <text evidence="2">The sequence shown here is derived from an EMBL/GenBank/DDBJ whole genome shotgun (WGS) entry which is preliminary data.</text>
</comment>
<keyword evidence="1" id="KW-0175">Coiled coil</keyword>
<dbReference type="EMBL" id="SSOB01000008">
    <property type="protein sequence ID" value="THF81769.1"/>
    <property type="molecule type" value="Genomic_DNA"/>
</dbReference>
<feature type="coiled-coil region" evidence="1">
    <location>
        <begin position="10"/>
        <end position="67"/>
    </location>
</feature>
<evidence type="ECO:0000256" key="1">
    <source>
        <dbReference type="SAM" id="Coils"/>
    </source>
</evidence>
<evidence type="ECO:0000313" key="3">
    <source>
        <dbReference type="Proteomes" id="UP000310636"/>
    </source>
</evidence>
<dbReference type="Proteomes" id="UP000310636">
    <property type="component" value="Unassembled WGS sequence"/>
</dbReference>
<dbReference type="Pfam" id="PF10704">
    <property type="entry name" value="DUF2508"/>
    <property type="match status" value="1"/>
</dbReference>
<reference evidence="2 3" key="1">
    <citation type="submission" date="2019-04" db="EMBL/GenBank/DDBJ databases">
        <title>Cohnella sp. nov. isolated from preserved vegetables.</title>
        <authorList>
            <person name="Lin S.-Y."/>
            <person name="Hung M.-H."/>
            <person name="Young C.-C."/>
        </authorList>
    </citation>
    <scope>NUCLEOTIDE SEQUENCE [LARGE SCALE GENOMIC DNA]</scope>
    <source>
        <strain evidence="2 3">CC-MHH1044</strain>
    </source>
</reference>
<gene>
    <name evidence="2" type="ORF">E6C55_08605</name>
</gene>
<dbReference type="InterPro" id="IPR019644">
    <property type="entry name" value="DUF2508"/>
</dbReference>
<dbReference type="RefSeq" id="WP_136369365.1">
    <property type="nucleotide sequence ID" value="NZ_SSOB01000008.1"/>
</dbReference>